<organism evidence="4 6">
    <name type="scientific">Coffea arabica</name>
    <name type="common">Arabian coffee</name>
    <dbReference type="NCBI Taxonomy" id="13443"/>
    <lineage>
        <taxon>Eukaryota</taxon>
        <taxon>Viridiplantae</taxon>
        <taxon>Streptophyta</taxon>
        <taxon>Embryophyta</taxon>
        <taxon>Tracheophyta</taxon>
        <taxon>Spermatophyta</taxon>
        <taxon>Magnoliopsida</taxon>
        <taxon>eudicotyledons</taxon>
        <taxon>Gunneridae</taxon>
        <taxon>Pentapetalae</taxon>
        <taxon>asterids</taxon>
        <taxon>lamiids</taxon>
        <taxon>Gentianales</taxon>
        <taxon>Rubiaceae</taxon>
        <taxon>Ixoroideae</taxon>
        <taxon>Gardenieae complex</taxon>
        <taxon>Bertiereae - Coffeeae clade</taxon>
        <taxon>Coffeeae</taxon>
        <taxon>Coffea</taxon>
    </lineage>
</organism>
<dbReference type="GO" id="GO:0003723">
    <property type="term" value="F:RNA binding"/>
    <property type="evidence" value="ECO:0007669"/>
    <property type="project" value="InterPro"/>
</dbReference>
<dbReference type="RefSeq" id="XP_027092095.1">
    <property type="nucleotide sequence ID" value="XM_027236294.1"/>
</dbReference>
<dbReference type="GeneID" id="113712743"/>
<dbReference type="InterPro" id="IPR046848">
    <property type="entry name" value="E_motif"/>
</dbReference>
<dbReference type="AlphaFoldDB" id="A0A6P6UMM7"/>
<sequence length="630" mass="70215">MEHSMLQLLQKCKTIKQLKQTHLQIIVNGLKDDNFIVPKLISRSSDLSLDYAVATFESMNNPSVISYNTLIQCFIGKTSNDALLTYKKMRASMISPNSFTFTFLLRCFESFEALGDGEMVHNQIVKLGFESSVFVMNTLMDFYGNSCGDLGVARKVFDYMPKRDVVSWNTLIGRCMSRGEIESAIGLFESMPERSIVTWNSVISGLLRARKLELAHSVFQRMPERNDVSWNTMLSGYVKVGDMETAQAIFNKMPERSVVSWTAMVSGYATVGDLPSARKIFGEMPAKNVVSWNAMIAGYVNGHLFDQALSVFHHMLIDGRCKPDQTTLVSVLSACAHLGSHDHGKWVDSYVRKNKFELSLPLGNALIDMYAKCGDVENGRAVFQKMNKRCIITWTSIISGLAVNGYCTEALDLYDEMCSEGLKPDDVIFIAVLSACTHGGLVKEGKRVYDQMVHDFDITPRIEHYGCMVDLLGRAGKLEEALRIIESMHLQPNAVIWATLLSACKIHGNGKLLESLTRKIFEQEPMNPGYLTLIANLSLHVGRWQDALDVRVASRQQGTEKVPGCSSIQIGNSVHEFLAKDTRHTQRKEVYRSLASLNGHLKSVYDMQGLLALALTTNASSQSQTCKNSG</sequence>
<reference evidence="4" key="1">
    <citation type="journal article" date="2025" name="Foods">
        <title>Unveiling the Microbial Signatures of Arabica Coffee Cherries: Insights into Ripeness Specific Diversity, Functional Traits, and Implications for Quality and Safety.</title>
        <authorList>
            <consortium name="RefSeq"/>
            <person name="Tenea G.N."/>
            <person name="Cifuentes V."/>
            <person name="Reyes P."/>
            <person name="Cevallos-Vallejos M."/>
        </authorList>
    </citation>
    <scope>NUCLEOTIDE SEQUENCE [LARGE SCALE GENOMIC DNA]</scope>
</reference>
<dbReference type="PANTHER" id="PTHR47926:SF531">
    <property type="entry name" value="TETRATRICOPEPTIDE REPEAT SUPERFAMILY PROTEIN"/>
    <property type="match status" value="1"/>
</dbReference>
<feature type="repeat" description="PPR" evidence="3">
    <location>
        <begin position="164"/>
        <end position="198"/>
    </location>
</feature>
<evidence type="ECO:0000313" key="6">
    <source>
        <dbReference type="RefSeq" id="XP_027092095.1"/>
    </source>
</evidence>
<dbReference type="Pfam" id="PF20431">
    <property type="entry name" value="E_motif"/>
    <property type="match status" value="1"/>
</dbReference>
<comment type="similarity">
    <text evidence="1">Belongs to the PPR family. PCMP-H subfamily.</text>
</comment>
<proteinExistence type="inferred from homology"/>
<evidence type="ECO:0000256" key="2">
    <source>
        <dbReference type="ARBA" id="ARBA00022737"/>
    </source>
</evidence>
<dbReference type="PROSITE" id="PS51375">
    <property type="entry name" value="PPR"/>
    <property type="match status" value="4"/>
</dbReference>
<dbReference type="Gene3D" id="1.25.40.10">
    <property type="entry name" value="Tetratricopeptide repeat domain"/>
    <property type="match status" value="4"/>
</dbReference>
<dbReference type="OrthoDB" id="185373at2759"/>
<feature type="repeat" description="PPR" evidence="3">
    <location>
        <begin position="226"/>
        <end position="260"/>
    </location>
</feature>
<keyword evidence="4" id="KW-1185">Reference proteome</keyword>
<accession>A0A6P6UMM7</accession>
<dbReference type="PANTHER" id="PTHR47926">
    <property type="entry name" value="PENTATRICOPEPTIDE REPEAT-CONTAINING PROTEIN"/>
    <property type="match status" value="1"/>
</dbReference>
<feature type="repeat" description="PPR" evidence="3">
    <location>
        <begin position="288"/>
        <end position="323"/>
    </location>
</feature>
<dbReference type="FunFam" id="1.25.40.10:FF:000333">
    <property type="entry name" value="Pentatricopeptide repeat-containing protein"/>
    <property type="match status" value="1"/>
</dbReference>
<protein>
    <submittedName>
        <fullName evidence="5 6">Pentatricopeptide repeat-containing protein At3g29230-like</fullName>
    </submittedName>
</protein>
<dbReference type="RefSeq" id="XP_027092094.1">
    <property type="nucleotide sequence ID" value="XM_027236293.1"/>
</dbReference>
<name>A0A6P6UMM7_COFAR</name>
<feature type="repeat" description="PPR" evidence="3">
    <location>
        <begin position="390"/>
        <end position="424"/>
    </location>
</feature>
<dbReference type="NCBIfam" id="TIGR00756">
    <property type="entry name" value="PPR"/>
    <property type="match status" value="7"/>
</dbReference>
<dbReference type="FunFam" id="1.25.40.10:FF:000511">
    <property type="entry name" value="Pentatricopeptide repeat-containing protein"/>
    <property type="match status" value="1"/>
</dbReference>
<evidence type="ECO:0000256" key="1">
    <source>
        <dbReference type="ARBA" id="ARBA00006643"/>
    </source>
</evidence>
<dbReference type="InterPro" id="IPR002885">
    <property type="entry name" value="PPR_rpt"/>
</dbReference>
<evidence type="ECO:0000313" key="4">
    <source>
        <dbReference type="Proteomes" id="UP001652660"/>
    </source>
</evidence>
<dbReference type="GO" id="GO:0009451">
    <property type="term" value="P:RNA modification"/>
    <property type="evidence" value="ECO:0007669"/>
    <property type="project" value="InterPro"/>
</dbReference>
<keyword evidence="2" id="KW-0677">Repeat</keyword>
<dbReference type="Proteomes" id="UP001652660">
    <property type="component" value="Chromosome 10e"/>
</dbReference>
<dbReference type="InterPro" id="IPR046960">
    <property type="entry name" value="PPR_At4g14850-like_plant"/>
</dbReference>
<dbReference type="InterPro" id="IPR011990">
    <property type="entry name" value="TPR-like_helical_dom_sf"/>
</dbReference>
<evidence type="ECO:0000256" key="3">
    <source>
        <dbReference type="PROSITE-ProRule" id="PRU00708"/>
    </source>
</evidence>
<gene>
    <name evidence="5 6" type="primary">LOC113712743</name>
</gene>
<reference evidence="5 6" key="2">
    <citation type="submission" date="2025-04" db="UniProtKB">
        <authorList>
            <consortium name="RefSeq"/>
        </authorList>
    </citation>
    <scope>IDENTIFICATION</scope>
    <source>
        <tissue evidence="5 6">Leaves</tissue>
    </source>
</reference>
<evidence type="ECO:0000313" key="5">
    <source>
        <dbReference type="RefSeq" id="XP_027092094.1"/>
    </source>
</evidence>
<dbReference type="Pfam" id="PF01535">
    <property type="entry name" value="PPR"/>
    <property type="match status" value="5"/>
</dbReference>
<dbReference type="Pfam" id="PF13041">
    <property type="entry name" value="PPR_2"/>
    <property type="match status" value="3"/>
</dbReference>